<feature type="signal peptide" evidence="2">
    <location>
        <begin position="1"/>
        <end position="24"/>
    </location>
</feature>
<dbReference type="NCBIfam" id="NF038296">
    <property type="entry name" value="HisXaaSer_A2"/>
    <property type="match status" value="1"/>
</dbReference>
<evidence type="ECO:0000256" key="2">
    <source>
        <dbReference type="SAM" id="SignalP"/>
    </source>
</evidence>
<gene>
    <name evidence="3" type="ORF">PF66_05260</name>
</gene>
<reference evidence="3 4" key="1">
    <citation type="journal article" date="2015" name="PLoS ONE">
        <title>Rice-Infecting Pseudomonas Genomes Are Highly Accessorized and Harbor Multiple Putative Virulence Mechanisms to Cause Sheath Brown Rot.</title>
        <authorList>
            <person name="Quibod I.L."/>
            <person name="Grande G."/>
            <person name="Oreiro E.G."/>
            <person name="Borja F.N."/>
            <person name="Dossa G.S."/>
            <person name="Mauleon R."/>
            <person name="Cruz C.V."/>
            <person name="Oliva R."/>
        </authorList>
    </citation>
    <scope>NUCLEOTIDE SEQUENCE [LARGE SCALE GENOMIC DNA]</scope>
    <source>
        <strain evidence="3 4">IRRI 6609</strain>
    </source>
</reference>
<feature type="region of interest" description="Disordered" evidence="1">
    <location>
        <begin position="77"/>
        <end position="101"/>
    </location>
</feature>
<comment type="caution">
    <text evidence="3">The sequence shown here is derived from an EMBL/GenBank/DDBJ whole genome shotgun (WGS) entry which is preliminary data.</text>
</comment>
<organism evidence="3 4">
    <name type="scientific">Pseudomonas asplenii</name>
    <dbReference type="NCBI Taxonomy" id="53407"/>
    <lineage>
        <taxon>Bacteria</taxon>
        <taxon>Pseudomonadati</taxon>
        <taxon>Pseudomonadota</taxon>
        <taxon>Gammaproteobacteria</taxon>
        <taxon>Pseudomonadales</taxon>
        <taxon>Pseudomonadaceae</taxon>
        <taxon>Pseudomonas</taxon>
    </lineage>
</organism>
<accession>A0A0M9GDC2</accession>
<proteinExistence type="predicted"/>
<evidence type="ECO:0000313" key="4">
    <source>
        <dbReference type="Proteomes" id="UP000037931"/>
    </source>
</evidence>
<dbReference type="STRING" id="50340.PF66_05260"/>
<sequence length="101" mass="10646" precursor="true">MKKREFLLPLATLTAAVTATQASATVATLDAGKADENHAIEAKGAALPIIQVGEQMVTGRQGDNLFSFVLKRGENGQMVAAHHSHSSHASHSSHSSHYSGR</sequence>
<protein>
    <submittedName>
        <fullName evidence="3">Uncharacterized protein</fullName>
    </submittedName>
</protein>
<dbReference type="EMBL" id="JSYZ01000022">
    <property type="protein sequence ID" value="KPA88208.1"/>
    <property type="molecule type" value="Genomic_DNA"/>
</dbReference>
<dbReference type="PATRIC" id="fig|50340.43.peg.2968"/>
<feature type="chain" id="PRO_5005836139" evidence="2">
    <location>
        <begin position="25"/>
        <end position="101"/>
    </location>
</feature>
<dbReference type="Proteomes" id="UP000037931">
    <property type="component" value="Unassembled WGS sequence"/>
</dbReference>
<keyword evidence="2" id="KW-0732">Signal</keyword>
<name>A0A0M9GDC2_9PSED</name>
<evidence type="ECO:0000256" key="1">
    <source>
        <dbReference type="SAM" id="MobiDB-lite"/>
    </source>
</evidence>
<dbReference type="AlphaFoldDB" id="A0A0M9GDC2"/>
<evidence type="ECO:0000313" key="3">
    <source>
        <dbReference type="EMBL" id="KPA88208.1"/>
    </source>
</evidence>
<keyword evidence="4" id="KW-1185">Reference proteome</keyword>
<feature type="compositionally biased region" description="Low complexity" evidence="1">
    <location>
        <begin position="89"/>
        <end position="101"/>
    </location>
</feature>
<dbReference type="RefSeq" id="WP_054064193.1">
    <property type="nucleotide sequence ID" value="NZ_JSYZ01000022.1"/>
</dbReference>